<organism evidence="14 15">
    <name type="scientific">Desulfonema magnum</name>
    <dbReference type="NCBI Taxonomy" id="45655"/>
    <lineage>
        <taxon>Bacteria</taxon>
        <taxon>Pseudomonadati</taxon>
        <taxon>Thermodesulfobacteriota</taxon>
        <taxon>Desulfobacteria</taxon>
        <taxon>Desulfobacterales</taxon>
        <taxon>Desulfococcaceae</taxon>
        <taxon>Desulfonema</taxon>
    </lineage>
</organism>
<evidence type="ECO:0000256" key="10">
    <source>
        <dbReference type="ARBA" id="ARBA00023012"/>
    </source>
</evidence>
<dbReference type="GO" id="GO:0005524">
    <property type="term" value="F:ATP binding"/>
    <property type="evidence" value="ECO:0007669"/>
    <property type="project" value="UniProtKB-KW"/>
</dbReference>
<comment type="subcellular location">
    <subcellularLocation>
        <location evidence="2">Cell membrane</location>
        <topology evidence="2">Multi-pass membrane protein</topology>
    </subcellularLocation>
</comment>
<keyword evidence="15" id="KW-1185">Reference proteome</keyword>
<keyword evidence="12" id="KW-0812">Transmembrane</keyword>
<evidence type="ECO:0000256" key="2">
    <source>
        <dbReference type="ARBA" id="ARBA00004651"/>
    </source>
</evidence>
<gene>
    <name evidence="14" type="ORF">dnm_087060</name>
</gene>
<dbReference type="SUPFAM" id="SSF158472">
    <property type="entry name" value="HAMP domain-like"/>
    <property type="match status" value="1"/>
</dbReference>
<keyword evidence="10" id="KW-0902">Two-component regulatory system</keyword>
<evidence type="ECO:0000256" key="5">
    <source>
        <dbReference type="ARBA" id="ARBA00022553"/>
    </source>
</evidence>
<evidence type="ECO:0000256" key="9">
    <source>
        <dbReference type="ARBA" id="ARBA00022840"/>
    </source>
</evidence>
<dbReference type="PANTHER" id="PTHR45528:SF1">
    <property type="entry name" value="SENSOR HISTIDINE KINASE CPXA"/>
    <property type="match status" value="1"/>
</dbReference>
<keyword evidence="11 12" id="KW-0472">Membrane</keyword>
<name>A0A975BWX8_9BACT</name>
<dbReference type="EMBL" id="CP061800">
    <property type="protein sequence ID" value="QTA92619.1"/>
    <property type="molecule type" value="Genomic_DNA"/>
</dbReference>
<proteinExistence type="predicted"/>
<keyword evidence="7" id="KW-0547">Nucleotide-binding</keyword>
<dbReference type="InterPro" id="IPR050398">
    <property type="entry name" value="HssS/ArlS-like"/>
</dbReference>
<dbReference type="PROSITE" id="PS50885">
    <property type="entry name" value="HAMP"/>
    <property type="match status" value="1"/>
</dbReference>
<evidence type="ECO:0000256" key="12">
    <source>
        <dbReference type="SAM" id="Phobius"/>
    </source>
</evidence>
<keyword evidence="8" id="KW-0418">Kinase</keyword>
<evidence type="ECO:0000256" key="6">
    <source>
        <dbReference type="ARBA" id="ARBA00022679"/>
    </source>
</evidence>
<evidence type="ECO:0000256" key="8">
    <source>
        <dbReference type="ARBA" id="ARBA00022777"/>
    </source>
</evidence>
<keyword evidence="12" id="KW-1133">Transmembrane helix</keyword>
<feature type="domain" description="HAMP" evidence="13">
    <location>
        <begin position="88"/>
        <end position="140"/>
    </location>
</feature>
<keyword evidence="5" id="KW-0597">Phosphoprotein</keyword>
<evidence type="ECO:0000256" key="3">
    <source>
        <dbReference type="ARBA" id="ARBA00012438"/>
    </source>
</evidence>
<dbReference type="PANTHER" id="PTHR45528">
    <property type="entry name" value="SENSOR HISTIDINE KINASE CPXA"/>
    <property type="match status" value="1"/>
</dbReference>
<dbReference type="KEGG" id="dmm:dnm_087060"/>
<reference evidence="14" key="1">
    <citation type="journal article" date="2021" name="Microb. Physiol.">
        <title>Proteogenomic Insights into the Physiology of Marine, Sulfate-Reducing, Filamentous Desulfonema limicola and Desulfonema magnum.</title>
        <authorList>
            <person name="Schnaars V."/>
            <person name="Wohlbrand L."/>
            <person name="Scheve S."/>
            <person name="Hinrichs C."/>
            <person name="Reinhardt R."/>
            <person name="Rabus R."/>
        </authorList>
    </citation>
    <scope>NUCLEOTIDE SEQUENCE</scope>
    <source>
        <strain evidence="14">4be13</strain>
    </source>
</reference>
<dbReference type="GO" id="GO:0000155">
    <property type="term" value="F:phosphorelay sensor kinase activity"/>
    <property type="evidence" value="ECO:0007669"/>
    <property type="project" value="TreeGrafter"/>
</dbReference>
<evidence type="ECO:0000256" key="11">
    <source>
        <dbReference type="ARBA" id="ARBA00023136"/>
    </source>
</evidence>
<evidence type="ECO:0000256" key="1">
    <source>
        <dbReference type="ARBA" id="ARBA00000085"/>
    </source>
</evidence>
<evidence type="ECO:0000256" key="7">
    <source>
        <dbReference type="ARBA" id="ARBA00022741"/>
    </source>
</evidence>
<dbReference type="Gene3D" id="6.10.340.10">
    <property type="match status" value="1"/>
</dbReference>
<dbReference type="Pfam" id="PF00672">
    <property type="entry name" value="HAMP"/>
    <property type="match status" value="1"/>
</dbReference>
<sequence length="216" mass="24990">MKKKLLIVFLLFIFVLLSVSGYIIFELGNDHLYQEISISITSQLSEHEQHNFDMSGVILILTRLRNHMIFVMAVVLLFVIFTMFFFIRNIMKPLDDMAKAAKKMADGRLDEIIPVRTHDEIGKIGERINDLAMNLQEILLHIWSHTTCSKAILDQIDEIIRSQKSRPTEDCSSGIPLQLQEDVQSVRENIEDMQDMVQSFDAFYDIRLKDGKIVET</sequence>
<dbReference type="RefSeq" id="WP_207679910.1">
    <property type="nucleotide sequence ID" value="NZ_CP061800.1"/>
</dbReference>
<dbReference type="InterPro" id="IPR003660">
    <property type="entry name" value="HAMP_dom"/>
</dbReference>
<keyword evidence="9" id="KW-0067">ATP-binding</keyword>
<evidence type="ECO:0000256" key="4">
    <source>
        <dbReference type="ARBA" id="ARBA00022475"/>
    </source>
</evidence>
<feature type="transmembrane region" description="Helical" evidence="12">
    <location>
        <begin position="68"/>
        <end position="87"/>
    </location>
</feature>
<dbReference type="EC" id="2.7.13.3" evidence="3"/>
<dbReference type="Proteomes" id="UP000663722">
    <property type="component" value="Chromosome"/>
</dbReference>
<evidence type="ECO:0000313" key="15">
    <source>
        <dbReference type="Proteomes" id="UP000663722"/>
    </source>
</evidence>
<evidence type="ECO:0000313" key="14">
    <source>
        <dbReference type="EMBL" id="QTA92619.1"/>
    </source>
</evidence>
<dbReference type="CDD" id="cd06225">
    <property type="entry name" value="HAMP"/>
    <property type="match status" value="1"/>
</dbReference>
<comment type="catalytic activity">
    <reaction evidence="1">
        <text>ATP + protein L-histidine = ADP + protein N-phospho-L-histidine.</text>
        <dbReference type="EC" id="2.7.13.3"/>
    </reaction>
</comment>
<dbReference type="AlphaFoldDB" id="A0A975BWX8"/>
<protein>
    <recommendedName>
        <fullName evidence="3">histidine kinase</fullName>
        <ecNumber evidence="3">2.7.13.3</ecNumber>
    </recommendedName>
</protein>
<dbReference type="SMART" id="SM00304">
    <property type="entry name" value="HAMP"/>
    <property type="match status" value="1"/>
</dbReference>
<evidence type="ECO:0000259" key="13">
    <source>
        <dbReference type="PROSITE" id="PS50885"/>
    </source>
</evidence>
<dbReference type="GO" id="GO:0005886">
    <property type="term" value="C:plasma membrane"/>
    <property type="evidence" value="ECO:0007669"/>
    <property type="project" value="UniProtKB-SubCell"/>
</dbReference>
<keyword evidence="6" id="KW-0808">Transferase</keyword>
<keyword evidence="4" id="KW-1003">Cell membrane</keyword>
<accession>A0A975BWX8</accession>